<dbReference type="InterPro" id="IPR021486">
    <property type="entry name" value="DUF3139"/>
</dbReference>
<dbReference type="SUPFAM" id="SSF74914">
    <property type="entry name" value="V-region of surface antigen I/II (SA I/II, PAC)"/>
    <property type="match status" value="1"/>
</dbReference>
<dbReference type="InterPro" id="IPR036234">
    <property type="entry name" value="SA_I/II_PAC_V_sf"/>
</dbReference>
<dbReference type="AlphaFoldDB" id="A0A073JVF9"/>
<proteinExistence type="predicted"/>
<evidence type="ECO:0008006" key="4">
    <source>
        <dbReference type="Google" id="ProtNLM"/>
    </source>
</evidence>
<dbReference type="Pfam" id="PF11337">
    <property type="entry name" value="DUF3139"/>
    <property type="match status" value="1"/>
</dbReference>
<organism evidence="2 3">
    <name type="scientific">Bacillus manliponensis</name>
    <dbReference type="NCBI Taxonomy" id="574376"/>
    <lineage>
        <taxon>Bacteria</taxon>
        <taxon>Bacillati</taxon>
        <taxon>Bacillota</taxon>
        <taxon>Bacilli</taxon>
        <taxon>Bacillales</taxon>
        <taxon>Bacillaceae</taxon>
        <taxon>Bacillus</taxon>
        <taxon>Bacillus cereus group</taxon>
    </lineage>
</organism>
<protein>
    <recommendedName>
        <fullName evidence="4">DUF3139 domain-containing protein</fullName>
    </recommendedName>
</protein>
<keyword evidence="3" id="KW-1185">Reference proteome</keyword>
<feature type="transmembrane region" description="Helical" evidence="1">
    <location>
        <begin position="6"/>
        <end position="27"/>
    </location>
</feature>
<dbReference type="OrthoDB" id="2888695at2"/>
<dbReference type="RefSeq" id="WP_034641496.1">
    <property type="nucleotide sequence ID" value="NZ_CBCSJC010000013.1"/>
</dbReference>
<dbReference type="STRING" id="574376.BAMA_06540"/>
<comment type="caution">
    <text evidence="2">The sequence shown here is derived from an EMBL/GenBank/DDBJ whole genome shotgun (WGS) entry which is preliminary data.</text>
</comment>
<reference evidence="2 3" key="1">
    <citation type="submission" date="2014-06" db="EMBL/GenBank/DDBJ databases">
        <title>Draft genome sequence of Bacillus manliponensis JCM 15802 (MCCC 1A00708).</title>
        <authorList>
            <person name="Lai Q."/>
            <person name="Liu Y."/>
            <person name="Shao Z."/>
        </authorList>
    </citation>
    <scope>NUCLEOTIDE SEQUENCE [LARGE SCALE GENOMIC DNA]</scope>
    <source>
        <strain evidence="2 3">JCM 15802</strain>
    </source>
</reference>
<keyword evidence="1" id="KW-1133">Transmembrane helix</keyword>
<sequence length="129" mass="15743">MKRYRTWIIVSIVFFVLSIVLVMYDGIHGNFIRDYMMERRTEEHLMNEGYKKEEIASIEATYNMKFNTGDINGTIAYVIFQDEPKEKYLYVQWRDSREIQQKCDYYNEDTNAVEVEYTEERKYMVKDCY</sequence>
<accession>A0A073JVF9</accession>
<gene>
    <name evidence="2" type="ORF">BAMA_06540</name>
</gene>
<dbReference type="EMBL" id="JOTN01000016">
    <property type="protein sequence ID" value="KEK18217.1"/>
    <property type="molecule type" value="Genomic_DNA"/>
</dbReference>
<keyword evidence="1" id="KW-0812">Transmembrane</keyword>
<evidence type="ECO:0000256" key="1">
    <source>
        <dbReference type="SAM" id="Phobius"/>
    </source>
</evidence>
<name>A0A073JVF9_9BACI</name>
<evidence type="ECO:0000313" key="3">
    <source>
        <dbReference type="Proteomes" id="UP000027822"/>
    </source>
</evidence>
<dbReference type="Proteomes" id="UP000027822">
    <property type="component" value="Unassembled WGS sequence"/>
</dbReference>
<evidence type="ECO:0000313" key="2">
    <source>
        <dbReference type="EMBL" id="KEK18217.1"/>
    </source>
</evidence>
<keyword evidence="1" id="KW-0472">Membrane</keyword>